<dbReference type="NCBIfam" id="NF001750">
    <property type="entry name" value="PRK00476.1"/>
    <property type="match status" value="1"/>
</dbReference>
<evidence type="ECO:0000313" key="8">
    <source>
        <dbReference type="EMBL" id="KAF7433280.1"/>
    </source>
</evidence>
<dbReference type="EMBL" id="JACETU010000003">
    <property type="protein sequence ID" value="KAF7433280.1"/>
    <property type="molecule type" value="Genomic_DNA"/>
</dbReference>
<accession>A0A8H6ZWP4</accession>
<dbReference type="GO" id="GO:0005739">
    <property type="term" value="C:mitochondrion"/>
    <property type="evidence" value="ECO:0007669"/>
    <property type="project" value="TreeGrafter"/>
</dbReference>
<dbReference type="InterPro" id="IPR002312">
    <property type="entry name" value="Asp/Asn-tRNA-synth_IIb"/>
</dbReference>
<evidence type="ECO:0000256" key="2">
    <source>
        <dbReference type="ARBA" id="ARBA00022598"/>
    </source>
</evidence>
<dbReference type="SUPFAM" id="SSF55681">
    <property type="entry name" value="Class II aaRS and biotin synthetases"/>
    <property type="match status" value="1"/>
</dbReference>
<dbReference type="PANTHER" id="PTHR22594:SF5">
    <property type="entry name" value="ASPARTATE--TRNA LIGASE, MITOCHONDRIAL"/>
    <property type="match status" value="1"/>
</dbReference>
<dbReference type="Gene3D" id="3.30.1360.30">
    <property type="entry name" value="GAD-like domain"/>
    <property type="match status" value="1"/>
</dbReference>
<dbReference type="GeneID" id="59375048"/>
<feature type="domain" description="Aminoacyl-transfer RNA synthetases class-II family profile" evidence="7">
    <location>
        <begin position="216"/>
        <end position="667"/>
    </location>
</feature>
<dbReference type="NCBIfam" id="TIGR00459">
    <property type="entry name" value="aspS_bact"/>
    <property type="match status" value="1"/>
</dbReference>
<keyword evidence="4" id="KW-0067">ATP-binding</keyword>
<dbReference type="InterPro" id="IPR047089">
    <property type="entry name" value="Asp-tRNA-ligase_1_N"/>
</dbReference>
<dbReference type="InterPro" id="IPR004115">
    <property type="entry name" value="GAD-like_sf"/>
</dbReference>
<comment type="similarity">
    <text evidence="1">Belongs to the class-II aminoacyl-tRNA synthetase family. Type 1 subfamily.</text>
</comment>
<dbReference type="InterPro" id="IPR004364">
    <property type="entry name" value="Aa-tRNA-synt_II"/>
</dbReference>
<dbReference type="InterPro" id="IPR045864">
    <property type="entry name" value="aa-tRNA-synth_II/BPL/LPL"/>
</dbReference>
<dbReference type="PRINTS" id="PR01042">
    <property type="entry name" value="TRNASYNTHASP"/>
</dbReference>
<dbReference type="Pfam" id="PF00152">
    <property type="entry name" value="tRNA-synt_2"/>
    <property type="match status" value="1"/>
</dbReference>
<dbReference type="Proteomes" id="UP000623687">
    <property type="component" value="Unassembled WGS sequence"/>
</dbReference>
<dbReference type="VEuPathDB" id="FungiDB:PC9H_005230"/>
<dbReference type="HAMAP" id="MF_00044">
    <property type="entry name" value="Asp_tRNA_synth_type1"/>
    <property type="match status" value="1"/>
</dbReference>
<keyword evidence="2" id="KW-0436">Ligase</keyword>
<evidence type="ECO:0000256" key="5">
    <source>
        <dbReference type="ARBA" id="ARBA00022917"/>
    </source>
</evidence>
<evidence type="ECO:0000256" key="6">
    <source>
        <dbReference type="ARBA" id="ARBA00023146"/>
    </source>
</evidence>
<dbReference type="AlphaFoldDB" id="A0A8H6ZWP4"/>
<dbReference type="GO" id="GO:0004815">
    <property type="term" value="F:aspartate-tRNA ligase activity"/>
    <property type="evidence" value="ECO:0007669"/>
    <property type="project" value="TreeGrafter"/>
</dbReference>
<evidence type="ECO:0000259" key="7">
    <source>
        <dbReference type="PROSITE" id="PS50862"/>
    </source>
</evidence>
<dbReference type="InterPro" id="IPR006195">
    <property type="entry name" value="aa-tRNA-synth_II"/>
</dbReference>
<name>A0A8H6ZWP4_PLEOS</name>
<keyword evidence="3" id="KW-0547">Nucleotide-binding</keyword>
<dbReference type="GO" id="GO:0005524">
    <property type="term" value="F:ATP binding"/>
    <property type="evidence" value="ECO:0007669"/>
    <property type="project" value="UniProtKB-KW"/>
</dbReference>
<dbReference type="SUPFAM" id="SSF50249">
    <property type="entry name" value="Nucleic acid-binding proteins"/>
    <property type="match status" value="1"/>
</dbReference>
<dbReference type="OrthoDB" id="439710at2759"/>
<dbReference type="CDD" id="cd04317">
    <property type="entry name" value="EcAspRS_like_N"/>
    <property type="match status" value="1"/>
</dbReference>
<reference evidence="8" key="1">
    <citation type="submission" date="2019-07" db="EMBL/GenBank/DDBJ databases">
        <authorList>
            <person name="Palmer J.M."/>
        </authorList>
    </citation>
    <scope>NUCLEOTIDE SEQUENCE</scope>
    <source>
        <strain evidence="8">PC9</strain>
    </source>
</reference>
<evidence type="ECO:0000256" key="4">
    <source>
        <dbReference type="ARBA" id="ARBA00022840"/>
    </source>
</evidence>
<gene>
    <name evidence="8" type="ORF">PC9H_005230</name>
</gene>
<dbReference type="InterPro" id="IPR004524">
    <property type="entry name" value="Asp-tRNA-ligase_1"/>
</dbReference>
<keyword evidence="6" id="KW-0030">Aminoacyl-tRNA synthetase</keyword>
<organism evidence="8 9">
    <name type="scientific">Pleurotus ostreatus</name>
    <name type="common">Oyster mushroom</name>
    <name type="synonym">White-rot fungus</name>
    <dbReference type="NCBI Taxonomy" id="5322"/>
    <lineage>
        <taxon>Eukaryota</taxon>
        <taxon>Fungi</taxon>
        <taxon>Dikarya</taxon>
        <taxon>Basidiomycota</taxon>
        <taxon>Agaricomycotina</taxon>
        <taxon>Agaricomycetes</taxon>
        <taxon>Agaricomycetidae</taxon>
        <taxon>Agaricales</taxon>
        <taxon>Pleurotineae</taxon>
        <taxon>Pleurotaceae</taxon>
        <taxon>Pleurotus</taxon>
    </lineage>
</organism>
<keyword evidence="5" id="KW-0648">Protein biosynthesis</keyword>
<dbReference type="PANTHER" id="PTHR22594">
    <property type="entry name" value="ASPARTYL/LYSYL-TRNA SYNTHETASE"/>
    <property type="match status" value="1"/>
</dbReference>
<dbReference type="Gene3D" id="2.40.50.140">
    <property type="entry name" value="Nucleic acid-binding proteins"/>
    <property type="match status" value="1"/>
</dbReference>
<dbReference type="PROSITE" id="PS50862">
    <property type="entry name" value="AA_TRNA_LIGASE_II"/>
    <property type="match status" value="1"/>
</dbReference>
<comment type="caution">
    <text evidence="8">The sequence shown here is derived from an EMBL/GenBank/DDBJ whole genome shotgun (WGS) entry which is preliminary data.</text>
</comment>
<dbReference type="Gene3D" id="3.30.930.10">
    <property type="entry name" value="Bira Bifunctional Protein, Domain 2"/>
    <property type="match status" value="1"/>
</dbReference>
<keyword evidence="9" id="KW-1185">Reference proteome</keyword>
<dbReference type="RefSeq" id="XP_036633307.1">
    <property type="nucleotide sequence ID" value="XM_036774805.1"/>
</dbReference>
<dbReference type="InterPro" id="IPR012340">
    <property type="entry name" value="NA-bd_OB-fold"/>
</dbReference>
<evidence type="ECO:0000256" key="3">
    <source>
        <dbReference type="ARBA" id="ARBA00022741"/>
    </source>
</evidence>
<proteinExistence type="inferred from homology"/>
<evidence type="ECO:0000256" key="1">
    <source>
        <dbReference type="ARBA" id="ARBA00006303"/>
    </source>
</evidence>
<sequence length="700" mass="77905">MSHLASSPFSLHFIDSVGGFPNATSLAAMRAKGRILSSHKTLAPKSSRIRVSDWTRRESTVSLNQSPAPFQARTHTCGQLSAADNGSRVILGGWLLPERKGKLVSFFPLKDSHGTTQLIVDRSNQASLLHGLSNVPTESVVLIEGTVVLRPQSARRHGGTGDIDVQVDNYTLLNPADPAIPFLSSNVHNLPNDELRSRYRYLDLRRDPVSQNLRKRSQVAHIIRNLLHEQDFLEVETPVLLRSSPEGAREFLVPTRSLSGSNIGNLSDVPLFYALQQSPQQPKQLLMCSGGVDRYYQLARCFRDEDGRKDRQPEFTQVDMEMAFVSWGTEHNVESLSTSAWRIGGQQIRDVVESLIRRVWSTVEGVSLPERFKVMTYHDAMTRYGSDKPDTRYGLEIANLTPSLPPPLSDPLAKEDEVLECILVPKGSKFIQASNQCEASPQTERVTITDENITSWAFNNSLIPPTPPEIMQSSYTDINGVLNAKPGDDVWLSRRSRRPQGGSTALGRLRTQLFQVAQASGAYKPTTKPHFLWITEFPLFTRGDQDKEFLAHGRWSSTHHPFTAPMWQDIEAMYNGDLAAVRGQHYDLVLDGVEIGGGSVRIHDAAMQEYIFSEVLQLTEPEKAPFNHLLHALKCGAPPHGGIALGFDRLMAILCQAQSIREVIAFPKTSVGTDLLFKSPASVNEEVLYQYGLQPRSTTR</sequence>
<protein>
    <recommendedName>
        <fullName evidence="7">Aminoacyl-transfer RNA synthetases class-II family profile domain-containing protein</fullName>
    </recommendedName>
</protein>
<dbReference type="GO" id="GO:0006422">
    <property type="term" value="P:aspartyl-tRNA aminoacylation"/>
    <property type="evidence" value="ECO:0007669"/>
    <property type="project" value="TreeGrafter"/>
</dbReference>
<evidence type="ECO:0000313" key="9">
    <source>
        <dbReference type="Proteomes" id="UP000623687"/>
    </source>
</evidence>